<dbReference type="Proteomes" id="UP001596154">
    <property type="component" value="Unassembled WGS sequence"/>
</dbReference>
<dbReference type="InterPro" id="IPR005561">
    <property type="entry name" value="ANTAR"/>
</dbReference>
<evidence type="ECO:0000313" key="4">
    <source>
        <dbReference type="Proteomes" id="UP001596154"/>
    </source>
</evidence>
<accession>A0ABW0UJK0</accession>
<reference evidence="4" key="1">
    <citation type="journal article" date="2019" name="Int. J. Syst. Evol. Microbiol.">
        <title>The Global Catalogue of Microorganisms (GCM) 10K type strain sequencing project: providing services to taxonomists for standard genome sequencing and annotation.</title>
        <authorList>
            <consortium name="The Broad Institute Genomics Platform"/>
            <consortium name="The Broad Institute Genome Sequencing Center for Infectious Disease"/>
            <person name="Wu L."/>
            <person name="Ma J."/>
        </authorList>
    </citation>
    <scope>NUCLEOTIDE SEQUENCE [LARGE SCALE GENOMIC DNA]</scope>
    <source>
        <strain evidence="4">CGMCC 4.7248</strain>
    </source>
</reference>
<protein>
    <submittedName>
        <fullName evidence="3">ANTAR domain-containing protein</fullName>
    </submittedName>
</protein>
<dbReference type="PROSITE" id="PS50921">
    <property type="entry name" value="ANTAR"/>
    <property type="match status" value="1"/>
</dbReference>
<name>A0ABW0UJK0_9ACTN</name>
<dbReference type="InterPro" id="IPR011006">
    <property type="entry name" value="CheY-like_superfamily"/>
</dbReference>
<keyword evidence="4" id="KW-1185">Reference proteome</keyword>
<evidence type="ECO:0000256" key="1">
    <source>
        <dbReference type="SAM" id="MobiDB-lite"/>
    </source>
</evidence>
<sequence length="106" mass="11551">MDTGTHWRLPGAVQEPDTPHRRITQLEAKVAQLEQAVDSHAVIDQAIGVVVAVGGMSPAEAWDVLRETSMCTNVKLRHVAQLVVGWGETGVLASDIRDELSARLMR</sequence>
<dbReference type="PIRSF" id="PIRSF010636">
    <property type="entry name" value="ANTAR_solo"/>
    <property type="match status" value="1"/>
</dbReference>
<feature type="region of interest" description="Disordered" evidence="1">
    <location>
        <begin position="1"/>
        <end position="21"/>
    </location>
</feature>
<gene>
    <name evidence="3" type="ORF">ACFPZJ_04990</name>
</gene>
<dbReference type="RefSeq" id="WP_381017734.1">
    <property type="nucleotide sequence ID" value="NZ_JBHSNY010000002.1"/>
</dbReference>
<dbReference type="InterPro" id="IPR036388">
    <property type="entry name" value="WH-like_DNA-bd_sf"/>
</dbReference>
<dbReference type="Pfam" id="PF03861">
    <property type="entry name" value="ANTAR"/>
    <property type="match status" value="1"/>
</dbReference>
<evidence type="ECO:0000259" key="2">
    <source>
        <dbReference type="PROSITE" id="PS50921"/>
    </source>
</evidence>
<feature type="domain" description="ANTAR" evidence="2">
    <location>
        <begin position="23"/>
        <end position="84"/>
    </location>
</feature>
<proteinExistence type="predicted"/>
<dbReference type="InterPro" id="IPR024189">
    <property type="entry name" value="ANTAR_transcrpt_antiterm_reg"/>
</dbReference>
<comment type="caution">
    <text evidence="3">The sequence shown here is derived from an EMBL/GenBank/DDBJ whole genome shotgun (WGS) entry which is preliminary data.</text>
</comment>
<dbReference type="SMART" id="SM01012">
    <property type="entry name" value="ANTAR"/>
    <property type="match status" value="1"/>
</dbReference>
<dbReference type="SUPFAM" id="SSF52172">
    <property type="entry name" value="CheY-like"/>
    <property type="match status" value="1"/>
</dbReference>
<dbReference type="Gene3D" id="1.10.10.10">
    <property type="entry name" value="Winged helix-like DNA-binding domain superfamily/Winged helix DNA-binding domain"/>
    <property type="match status" value="1"/>
</dbReference>
<evidence type="ECO:0000313" key="3">
    <source>
        <dbReference type="EMBL" id="MFC5633158.1"/>
    </source>
</evidence>
<organism evidence="3 4">
    <name type="scientific">Streptomyces bullii</name>
    <dbReference type="NCBI Taxonomy" id="349910"/>
    <lineage>
        <taxon>Bacteria</taxon>
        <taxon>Bacillati</taxon>
        <taxon>Actinomycetota</taxon>
        <taxon>Actinomycetes</taxon>
        <taxon>Kitasatosporales</taxon>
        <taxon>Streptomycetaceae</taxon>
        <taxon>Streptomyces</taxon>
    </lineage>
</organism>
<dbReference type="EMBL" id="JBHSNY010000002">
    <property type="protein sequence ID" value="MFC5633158.1"/>
    <property type="molecule type" value="Genomic_DNA"/>
</dbReference>